<evidence type="ECO:0000313" key="2">
    <source>
        <dbReference type="EMBL" id="KAJ7392759.1"/>
    </source>
</evidence>
<feature type="region of interest" description="Disordered" evidence="1">
    <location>
        <begin position="115"/>
        <end position="143"/>
    </location>
</feature>
<evidence type="ECO:0000313" key="3">
    <source>
        <dbReference type="Proteomes" id="UP001163046"/>
    </source>
</evidence>
<accession>A0A9X0DC98</accession>
<proteinExistence type="predicted"/>
<reference evidence="2" key="1">
    <citation type="submission" date="2023-01" db="EMBL/GenBank/DDBJ databases">
        <title>Genome assembly of the deep-sea coral Lophelia pertusa.</title>
        <authorList>
            <person name="Herrera S."/>
            <person name="Cordes E."/>
        </authorList>
    </citation>
    <scope>NUCLEOTIDE SEQUENCE</scope>
    <source>
        <strain evidence="2">USNM1676648</strain>
        <tissue evidence="2">Polyp</tissue>
    </source>
</reference>
<feature type="compositionally biased region" description="Low complexity" evidence="1">
    <location>
        <begin position="115"/>
        <end position="128"/>
    </location>
</feature>
<dbReference type="EMBL" id="MU825400">
    <property type="protein sequence ID" value="KAJ7392759.1"/>
    <property type="molecule type" value="Genomic_DNA"/>
</dbReference>
<name>A0A9X0DC98_9CNID</name>
<gene>
    <name evidence="2" type="ORF">OS493_010414</name>
</gene>
<comment type="caution">
    <text evidence="2">The sequence shown here is derived from an EMBL/GenBank/DDBJ whole genome shotgun (WGS) entry which is preliminary data.</text>
</comment>
<evidence type="ECO:0000256" key="1">
    <source>
        <dbReference type="SAM" id="MobiDB-lite"/>
    </source>
</evidence>
<dbReference type="AlphaFoldDB" id="A0A9X0DC98"/>
<protein>
    <submittedName>
        <fullName evidence="2">Uncharacterized protein</fullName>
    </submittedName>
</protein>
<dbReference type="Proteomes" id="UP001163046">
    <property type="component" value="Unassembled WGS sequence"/>
</dbReference>
<keyword evidence="3" id="KW-1185">Reference proteome</keyword>
<sequence length="143" mass="15362">MWIKGDSASAALVAHSGAPSACLFHQSNVDPTDYSKWFTREDWDSRTRTRVQSAALGLDISVDSGNTTKRESGSSYWVGRTVVGNLWGYVLTEGVPVVLNCPSLPHPTLATTSWSSGVLGGSSSDPPSLQRPLLMRSKQDVVP</sequence>
<organism evidence="2 3">
    <name type="scientific">Desmophyllum pertusum</name>
    <dbReference type="NCBI Taxonomy" id="174260"/>
    <lineage>
        <taxon>Eukaryota</taxon>
        <taxon>Metazoa</taxon>
        <taxon>Cnidaria</taxon>
        <taxon>Anthozoa</taxon>
        <taxon>Hexacorallia</taxon>
        <taxon>Scleractinia</taxon>
        <taxon>Caryophylliina</taxon>
        <taxon>Caryophylliidae</taxon>
        <taxon>Desmophyllum</taxon>
    </lineage>
</organism>